<keyword evidence="5" id="KW-1185">Reference proteome</keyword>
<reference evidence="4 5" key="1">
    <citation type="submission" date="2019-05" db="EMBL/GenBank/DDBJ databases">
        <title>The compact genome of Giardia muris reveals important steps in the evolution of intestinal protozoan parasites.</title>
        <authorList>
            <person name="Xu F."/>
            <person name="Jimenez-Gonzalez A."/>
            <person name="Einarsson E."/>
            <person name="Astvaldsson A."/>
            <person name="Peirasmaki D."/>
            <person name="Eckmann L."/>
            <person name="Andersson J.O."/>
            <person name="Svard S.G."/>
            <person name="Jerlstrom-Hultqvist J."/>
        </authorList>
    </citation>
    <scope>NUCLEOTIDE SEQUENCE [LARGE SCALE GENOMIC DNA]</scope>
    <source>
        <strain evidence="4 5">Roberts-Thomson</strain>
    </source>
</reference>
<evidence type="ECO:0008006" key="6">
    <source>
        <dbReference type="Google" id="ProtNLM"/>
    </source>
</evidence>
<feature type="domain" description="PAP/OAS1 substrate-binding-related" evidence="3">
    <location>
        <begin position="161"/>
        <end position="237"/>
    </location>
</feature>
<dbReference type="Gene3D" id="3.30.460.10">
    <property type="entry name" value="Beta Polymerase, domain 2"/>
    <property type="match status" value="1"/>
</dbReference>
<dbReference type="Gene3D" id="1.10.1410.10">
    <property type="match status" value="2"/>
</dbReference>
<dbReference type="PANTHER" id="PTHR45979">
    <property type="entry name" value="PAP/OAS1 SUBSTRATE-BINDING DOMAIN SUPERFAMILY"/>
    <property type="match status" value="1"/>
</dbReference>
<evidence type="ECO:0000259" key="3">
    <source>
        <dbReference type="Pfam" id="PF26180"/>
    </source>
</evidence>
<dbReference type="AlphaFoldDB" id="A0A4Z1SW83"/>
<dbReference type="SUPFAM" id="SSF81631">
    <property type="entry name" value="PAP/OAS1 substrate-binding domain"/>
    <property type="match status" value="1"/>
</dbReference>
<dbReference type="OrthoDB" id="273917at2759"/>
<feature type="compositionally biased region" description="Acidic residues" evidence="1">
    <location>
        <begin position="315"/>
        <end position="324"/>
    </location>
</feature>
<name>A0A4Z1SW83_GIAMU</name>
<feature type="domain" description="Poly(A) RNA polymerase mitochondrial-like central palm" evidence="2">
    <location>
        <begin position="34"/>
        <end position="153"/>
    </location>
</feature>
<sequence>MERRGEDEITQMVRAAQALEALVQRADYIVSLVGPTPESEAFRRSVYLHVADLIRTAIPDTLIVPYGSCVSRIYLPDSDLDICCCNHGLSDTTLLRQVQVALERAAQNKQDHLRPTQVEFIPAKVSVVKCVVGGLGVDISTAQPGSFVTTLLLERVDIVLGRAHLFKRSLLLVQAWCTYEAHVLGSHAQMLASYALRIMVLNLMINCRELQTPFQVLYAFLAYYSGFDFDTRIVHPSSSISKSEEGAGLRSRLESMSPLDERVGQKYIAMLRSMRQTCDGSSTVSEVQDVYSVVKTYQNRLQQTFARPIDRLPDPEPETADDESERGCPTEHNSPRPGYGMRHDREVSYDPVSFAGLTCSSRTILNYFKRQDAFSGGLIEDLDVLRHLCTFIHTSEFHTLVPNTQAFISTPISIADPLHPTNNLGRSVSKSSASRIIRCFQTGHTVLHQLVANCLDGRQTVTGVLAELDLFFVSTLSLFGNREARKQKMVEPPQACPQDVLRSNITVLESAAHIICATCLGYPITPLSCIDRCMS</sequence>
<dbReference type="InterPro" id="IPR058920">
    <property type="entry name" value="PAP-OAS1-bd-rel"/>
</dbReference>
<evidence type="ECO:0000313" key="4">
    <source>
        <dbReference type="EMBL" id="TNJ27808.1"/>
    </source>
</evidence>
<evidence type="ECO:0000256" key="1">
    <source>
        <dbReference type="SAM" id="MobiDB-lite"/>
    </source>
</evidence>
<feature type="region of interest" description="Disordered" evidence="1">
    <location>
        <begin position="305"/>
        <end position="342"/>
    </location>
</feature>
<dbReference type="CDD" id="cd05402">
    <property type="entry name" value="NT_PAP_TUTase"/>
    <property type="match status" value="1"/>
</dbReference>
<protein>
    <recommendedName>
        <fullName evidence="6">Topoisomerase 1-related protein TRF4</fullName>
    </recommendedName>
</protein>
<accession>A0A4Z1SW83</accession>
<dbReference type="Proteomes" id="UP000315496">
    <property type="component" value="Chromosome 3"/>
</dbReference>
<organism evidence="4 5">
    <name type="scientific">Giardia muris</name>
    <dbReference type="NCBI Taxonomy" id="5742"/>
    <lineage>
        <taxon>Eukaryota</taxon>
        <taxon>Metamonada</taxon>
        <taxon>Diplomonadida</taxon>
        <taxon>Hexamitidae</taxon>
        <taxon>Giardiinae</taxon>
        <taxon>Giardia</taxon>
    </lineage>
</organism>
<evidence type="ECO:0000259" key="2">
    <source>
        <dbReference type="Pfam" id="PF22600"/>
    </source>
</evidence>
<dbReference type="Pfam" id="PF22600">
    <property type="entry name" value="MTPAP-like_central"/>
    <property type="match status" value="1"/>
</dbReference>
<dbReference type="VEuPathDB" id="GiardiaDB:GMRT_12200"/>
<feature type="domain" description="PAP/OAS1 substrate-binding-related" evidence="3">
    <location>
        <begin position="394"/>
        <end position="476"/>
    </location>
</feature>
<proteinExistence type="predicted"/>
<evidence type="ECO:0000313" key="5">
    <source>
        <dbReference type="Proteomes" id="UP000315496"/>
    </source>
</evidence>
<dbReference type="PANTHER" id="PTHR45979:SF30">
    <property type="entry name" value="NUCLEOTIDYLTRANSFERASE"/>
    <property type="match status" value="1"/>
</dbReference>
<dbReference type="EMBL" id="VDLU01000003">
    <property type="protein sequence ID" value="TNJ27808.1"/>
    <property type="molecule type" value="Genomic_DNA"/>
</dbReference>
<gene>
    <name evidence="4" type="ORF">GMRT_12200</name>
</gene>
<dbReference type="InterPro" id="IPR043519">
    <property type="entry name" value="NT_sf"/>
</dbReference>
<comment type="caution">
    <text evidence="4">The sequence shown here is derived from an EMBL/GenBank/DDBJ whole genome shotgun (WGS) entry which is preliminary data.</text>
</comment>
<dbReference type="InterPro" id="IPR054708">
    <property type="entry name" value="MTPAP-like_central"/>
</dbReference>
<dbReference type="InterPro" id="IPR058921">
    <property type="entry name" value="PAP/OAS1-rel"/>
</dbReference>
<dbReference type="Pfam" id="PF26180">
    <property type="entry name" value="PAP-OAS1"/>
    <property type="match status" value="2"/>
</dbReference>
<dbReference type="SUPFAM" id="SSF81301">
    <property type="entry name" value="Nucleotidyltransferase"/>
    <property type="match status" value="1"/>
</dbReference>